<organism evidence="1 2">
    <name type="scientific">Dokdonia ponticola</name>
    <dbReference type="NCBI Taxonomy" id="2041041"/>
    <lineage>
        <taxon>Bacteria</taxon>
        <taxon>Pseudomonadati</taxon>
        <taxon>Bacteroidota</taxon>
        <taxon>Flavobacteriia</taxon>
        <taxon>Flavobacteriales</taxon>
        <taxon>Flavobacteriaceae</taxon>
        <taxon>Dokdonia</taxon>
    </lineage>
</organism>
<keyword evidence="2" id="KW-1185">Reference proteome</keyword>
<sequence length="171" mass="19387">MMILSTLKMITMTSQEDKIQDKQFLIRIYTSVLQIKKAIRSIVKNEDLHIQLSILGKSTSHYSNKENGSYKKMLDIKMQLSNTLGKHIQFGDFTNPQIGKLFITGHLTETFLSKVDGKNLASLPVGLYGILRGVGVKLDHIDDYLKELQKGNFLLFIRGDAEDLSTIERVL</sequence>
<evidence type="ECO:0000313" key="1">
    <source>
        <dbReference type="EMBL" id="MFC4634596.1"/>
    </source>
</evidence>
<dbReference type="EMBL" id="JBHSFV010000006">
    <property type="protein sequence ID" value="MFC4634596.1"/>
    <property type="molecule type" value="Genomic_DNA"/>
</dbReference>
<gene>
    <name evidence="1" type="ORF">ACFO3O_11795</name>
</gene>
<protein>
    <submittedName>
        <fullName evidence="1">Uncharacterized protein</fullName>
    </submittedName>
</protein>
<name>A0ABV9HYL4_9FLAO</name>
<evidence type="ECO:0000313" key="2">
    <source>
        <dbReference type="Proteomes" id="UP001596043"/>
    </source>
</evidence>
<dbReference type="Proteomes" id="UP001596043">
    <property type="component" value="Unassembled WGS sequence"/>
</dbReference>
<dbReference type="RefSeq" id="WP_379979002.1">
    <property type="nucleotide sequence ID" value="NZ_JBHSFV010000006.1"/>
</dbReference>
<proteinExistence type="predicted"/>
<comment type="caution">
    <text evidence="1">The sequence shown here is derived from an EMBL/GenBank/DDBJ whole genome shotgun (WGS) entry which is preliminary data.</text>
</comment>
<accession>A0ABV9HYL4</accession>
<reference evidence="2" key="1">
    <citation type="journal article" date="2019" name="Int. J. Syst. Evol. Microbiol.">
        <title>The Global Catalogue of Microorganisms (GCM) 10K type strain sequencing project: providing services to taxonomists for standard genome sequencing and annotation.</title>
        <authorList>
            <consortium name="The Broad Institute Genomics Platform"/>
            <consortium name="The Broad Institute Genome Sequencing Center for Infectious Disease"/>
            <person name="Wu L."/>
            <person name="Ma J."/>
        </authorList>
    </citation>
    <scope>NUCLEOTIDE SEQUENCE [LARGE SCALE GENOMIC DNA]</scope>
    <source>
        <strain evidence="2">YJ-61-S</strain>
    </source>
</reference>